<dbReference type="InterPro" id="IPR029058">
    <property type="entry name" value="AB_hydrolase_fold"/>
</dbReference>
<feature type="domain" description="Alpha/beta hydrolase fold-3" evidence="5">
    <location>
        <begin position="223"/>
        <end position="430"/>
    </location>
</feature>
<dbReference type="Pfam" id="PF07859">
    <property type="entry name" value="Abhydrolase_3"/>
    <property type="match status" value="1"/>
</dbReference>
<comment type="caution">
    <text evidence="6">The sequence shown here is derived from an EMBL/GenBank/DDBJ whole genome shotgun (WGS) entry which is preliminary data.</text>
</comment>
<feature type="region of interest" description="Disordered" evidence="4">
    <location>
        <begin position="476"/>
        <end position="625"/>
    </location>
</feature>
<feature type="compositionally biased region" description="Polar residues" evidence="4">
    <location>
        <begin position="555"/>
        <end position="571"/>
    </location>
</feature>
<sequence>MAWPLSLFSCAEDVNQPEASTSSTKSPKAHTSVVQSPLLSLLQHFESPGLNLPPSNRIGDPKLKQREIQPLRLWDLWKWGAFAAVKATHVLGAVVSHNVYGPPKKSWGIEMSILSSIMRDTSRHSHLTDVTTLRLLMSIGGLVPVPSDAMVTPVTFRVRKRHLRGILADFDAAEDGSRELSGEWIVGKRTWQRLQHEWKSSKKAKLKACGAKQHSSKRKERVVLYLHGGAYYLFSPATHRLITIPLSKALDARLFAVDYRLAPETRFPGPLHDAVSTYFRMIDDLHIAPENIIVAGDSAGGGLALGLMMYLRDNDYPLPGGGILLSPWVDLTMSCDSWESNAQYDIVPMPSPGDHMNPVACYLGEHMEKYLTHPYASPLFGDFTGLPPLLIQSGDAEVLRDEVTLLAHKATLAGVEIRHELYEDMVHVFQSFPFLEAANLAFISARHFVRDYLCRGDRARTHRSLEGKAEAELEQEIDNDKARVVQGDGTETGAGREEMGEADTSDDSDATLPLASESNADTDVESDGSTTPEDEPSWFSPVSWPSSLPSDDSSAVTKSPKSSHKCLSTKSSPRRHSNAALYPDTPISPSSPSSIKRRTSYQNLSHHGSSHTSYFTSKDPSTANAAGPPPTFLNRSGYLASTMAMSSTDCPAPRPSIRRSHSSHPDITTLCQHWAEAGPANQTMTIKPPSQDGASTNGTTSPTSTMSGRRRSRAVSSTSARKYFLGG</sequence>
<dbReference type="Proteomes" id="UP000292702">
    <property type="component" value="Unassembled WGS sequence"/>
</dbReference>
<keyword evidence="7" id="KW-1185">Reference proteome</keyword>
<feature type="compositionally biased region" description="Acidic residues" evidence="4">
    <location>
        <begin position="500"/>
        <end position="509"/>
    </location>
</feature>
<evidence type="ECO:0000313" key="6">
    <source>
        <dbReference type="EMBL" id="TCD68296.1"/>
    </source>
</evidence>
<name>A0A4R0RL67_9APHY</name>
<dbReference type="PANTHER" id="PTHR48081">
    <property type="entry name" value="AB HYDROLASE SUPERFAMILY PROTEIN C4A8.06C"/>
    <property type="match status" value="1"/>
</dbReference>
<dbReference type="AlphaFoldDB" id="A0A4R0RL67"/>
<evidence type="ECO:0000256" key="2">
    <source>
        <dbReference type="ARBA" id="ARBA00022801"/>
    </source>
</evidence>
<evidence type="ECO:0000256" key="1">
    <source>
        <dbReference type="ARBA" id="ARBA00010515"/>
    </source>
</evidence>
<dbReference type="FunFam" id="3.40.50.1820:FF:000252">
    <property type="entry name" value="Related to calmodulin-dependent protein kinase"/>
    <property type="match status" value="1"/>
</dbReference>
<dbReference type="InterPro" id="IPR033140">
    <property type="entry name" value="Lipase_GDXG_put_SER_AS"/>
</dbReference>
<gene>
    <name evidence="6" type="ORF">EIP91_011155</name>
</gene>
<feature type="compositionally biased region" description="Polar residues" evidence="4">
    <location>
        <begin position="600"/>
        <end position="624"/>
    </location>
</feature>
<feature type="region of interest" description="Disordered" evidence="4">
    <location>
        <begin position="682"/>
        <end position="727"/>
    </location>
</feature>
<feature type="active site" evidence="3">
    <location>
        <position position="298"/>
    </location>
</feature>
<evidence type="ECO:0000313" key="7">
    <source>
        <dbReference type="Proteomes" id="UP000292702"/>
    </source>
</evidence>
<protein>
    <recommendedName>
        <fullName evidence="5">Alpha/beta hydrolase fold-3 domain-containing protein</fullName>
    </recommendedName>
</protein>
<feature type="compositionally biased region" description="Acidic residues" evidence="4">
    <location>
        <begin position="520"/>
        <end position="536"/>
    </location>
</feature>
<comment type="similarity">
    <text evidence="1">Belongs to the 'GDXG' lipolytic enzyme family.</text>
</comment>
<dbReference type="PROSITE" id="PS01174">
    <property type="entry name" value="LIPASE_GDXG_SER"/>
    <property type="match status" value="1"/>
</dbReference>
<dbReference type="InterPro" id="IPR050300">
    <property type="entry name" value="GDXG_lipolytic_enzyme"/>
</dbReference>
<accession>A0A4R0RL67</accession>
<dbReference type="GO" id="GO:0016787">
    <property type="term" value="F:hydrolase activity"/>
    <property type="evidence" value="ECO:0007669"/>
    <property type="project" value="UniProtKB-KW"/>
</dbReference>
<organism evidence="6 7">
    <name type="scientific">Steccherinum ochraceum</name>
    <dbReference type="NCBI Taxonomy" id="92696"/>
    <lineage>
        <taxon>Eukaryota</taxon>
        <taxon>Fungi</taxon>
        <taxon>Dikarya</taxon>
        <taxon>Basidiomycota</taxon>
        <taxon>Agaricomycotina</taxon>
        <taxon>Agaricomycetes</taxon>
        <taxon>Polyporales</taxon>
        <taxon>Steccherinaceae</taxon>
        <taxon>Steccherinum</taxon>
    </lineage>
</organism>
<evidence type="ECO:0000256" key="3">
    <source>
        <dbReference type="PROSITE-ProRule" id="PRU10038"/>
    </source>
</evidence>
<proteinExistence type="inferred from homology"/>
<feature type="compositionally biased region" description="Low complexity" evidence="4">
    <location>
        <begin position="537"/>
        <end position="554"/>
    </location>
</feature>
<dbReference type="InterPro" id="IPR013094">
    <property type="entry name" value="AB_hydrolase_3"/>
</dbReference>
<keyword evidence="2" id="KW-0378">Hydrolase</keyword>
<dbReference type="Gene3D" id="3.40.50.1820">
    <property type="entry name" value="alpha/beta hydrolase"/>
    <property type="match status" value="1"/>
</dbReference>
<feature type="compositionally biased region" description="Polar residues" evidence="4">
    <location>
        <begin position="692"/>
        <end position="706"/>
    </location>
</feature>
<dbReference type="PANTHER" id="PTHR48081:SF26">
    <property type="entry name" value="ALPHA_BETA HYDROLASE FOLD-3 DOMAIN-CONTAINING PROTEIN"/>
    <property type="match status" value="1"/>
</dbReference>
<dbReference type="EMBL" id="RWJN01000070">
    <property type="protein sequence ID" value="TCD68296.1"/>
    <property type="molecule type" value="Genomic_DNA"/>
</dbReference>
<evidence type="ECO:0000259" key="5">
    <source>
        <dbReference type="Pfam" id="PF07859"/>
    </source>
</evidence>
<dbReference type="SUPFAM" id="SSF53474">
    <property type="entry name" value="alpha/beta-Hydrolases"/>
    <property type="match status" value="1"/>
</dbReference>
<dbReference type="OrthoDB" id="408631at2759"/>
<dbReference type="STRING" id="92696.A0A4R0RL67"/>
<reference evidence="6 7" key="1">
    <citation type="submission" date="2018-11" db="EMBL/GenBank/DDBJ databases">
        <title>Genome assembly of Steccherinum ochraceum LE-BIN_3174, the white-rot fungus of the Steccherinaceae family (The Residual Polyporoid clade, Polyporales, Basidiomycota).</title>
        <authorList>
            <person name="Fedorova T.V."/>
            <person name="Glazunova O.A."/>
            <person name="Landesman E.O."/>
            <person name="Moiseenko K.V."/>
            <person name="Psurtseva N.V."/>
            <person name="Savinova O.S."/>
            <person name="Shakhova N.V."/>
            <person name="Tyazhelova T.V."/>
            <person name="Vasina D.V."/>
        </authorList>
    </citation>
    <scope>NUCLEOTIDE SEQUENCE [LARGE SCALE GENOMIC DNA]</scope>
    <source>
        <strain evidence="6 7">LE-BIN_3174</strain>
    </source>
</reference>
<evidence type="ECO:0000256" key="4">
    <source>
        <dbReference type="SAM" id="MobiDB-lite"/>
    </source>
</evidence>